<dbReference type="InParanoid" id="W0REB7"/>
<evidence type="ECO:0000313" key="2">
    <source>
        <dbReference type="EMBL" id="AHG89449.1"/>
    </source>
</evidence>
<dbReference type="KEGG" id="gba:J421_1912"/>
<sequence>MTVADSHRPDPVTPSATPRVPRPRLTLHRPTRHPDQPPPVGGSCAGVPLPCRASLRRRAALAAYLAEPESRRTREVLFRTLDGIDRGVARGAAPLDRAGLRLLR</sequence>
<reference evidence="2 3" key="1">
    <citation type="journal article" date="2014" name="Genome Announc.">
        <title>Genome Sequence and Methylome of Soil Bacterium Gemmatirosa kalamazoonensis KBS708T, a Member of the Rarely Cultivated Gemmatimonadetes Phylum.</title>
        <authorList>
            <person name="Debruyn J.M."/>
            <person name="Radosevich M."/>
            <person name="Wommack K.E."/>
            <person name="Polson S.W."/>
            <person name="Hauser L.J."/>
            <person name="Fawaz M.N."/>
            <person name="Korlach J."/>
            <person name="Tsai Y.C."/>
        </authorList>
    </citation>
    <scope>NUCLEOTIDE SEQUENCE [LARGE SCALE GENOMIC DNA]</scope>
    <source>
        <strain evidence="2 3">KBS708</strain>
    </source>
</reference>
<dbReference type="HOGENOM" id="CLU_2246090_0_0_0"/>
<gene>
    <name evidence="2" type="ORF">J421_1912</name>
</gene>
<dbReference type="STRING" id="861299.J421_1912"/>
<feature type="compositionally biased region" description="Basic residues" evidence="1">
    <location>
        <begin position="21"/>
        <end position="31"/>
    </location>
</feature>
<organism evidence="2 3">
    <name type="scientific">Gemmatirosa kalamazoonensis</name>
    <dbReference type="NCBI Taxonomy" id="861299"/>
    <lineage>
        <taxon>Bacteria</taxon>
        <taxon>Pseudomonadati</taxon>
        <taxon>Gemmatimonadota</taxon>
        <taxon>Gemmatimonadia</taxon>
        <taxon>Gemmatimonadales</taxon>
        <taxon>Gemmatimonadaceae</taxon>
        <taxon>Gemmatirosa</taxon>
    </lineage>
</organism>
<accession>W0REB7</accession>
<dbReference type="RefSeq" id="WP_025410946.1">
    <property type="nucleotide sequence ID" value="NZ_CP007128.1"/>
</dbReference>
<proteinExistence type="predicted"/>
<evidence type="ECO:0000313" key="3">
    <source>
        <dbReference type="Proteomes" id="UP000019151"/>
    </source>
</evidence>
<evidence type="ECO:0000256" key="1">
    <source>
        <dbReference type="SAM" id="MobiDB-lite"/>
    </source>
</evidence>
<dbReference type="AlphaFoldDB" id="W0REB7"/>
<keyword evidence="3" id="KW-1185">Reference proteome</keyword>
<feature type="region of interest" description="Disordered" evidence="1">
    <location>
        <begin position="1"/>
        <end position="44"/>
    </location>
</feature>
<name>W0REB7_9BACT</name>
<dbReference type="Proteomes" id="UP000019151">
    <property type="component" value="Chromosome"/>
</dbReference>
<dbReference type="EMBL" id="CP007128">
    <property type="protein sequence ID" value="AHG89449.1"/>
    <property type="molecule type" value="Genomic_DNA"/>
</dbReference>
<feature type="compositionally biased region" description="Basic and acidic residues" evidence="1">
    <location>
        <begin position="1"/>
        <end position="10"/>
    </location>
</feature>
<protein>
    <submittedName>
        <fullName evidence="2">Uncharacterized protein</fullName>
    </submittedName>
</protein>